<proteinExistence type="predicted"/>
<dbReference type="InterPro" id="IPR021202">
    <property type="entry name" value="Rv3654c-like"/>
</dbReference>
<dbReference type="EMBL" id="PGFB01000005">
    <property type="protein sequence ID" value="PJJ55435.1"/>
    <property type="molecule type" value="Genomic_DNA"/>
</dbReference>
<dbReference type="NCBIfam" id="TIGR03816">
    <property type="entry name" value="tadE_like_DECH"/>
    <property type="match status" value="1"/>
</dbReference>
<sequence length="100" mass="9295">MGMAVVATMVALAGLVVPVGVVLVARQGVANAADAAALAAADAASGAIGGYPCDVADVAAGLNAATVTGCELDGLVASVTVSRTVLGFAIASSARAGPSP</sequence>
<gene>
    <name evidence="1" type="ORF">CLV54_2779</name>
</gene>
<accession>A0A2M9BBW5</accession>
<reference evidence="1 2" key="1">
    <citation type="submission" date="2017-11" db="EMBL/GenBank/DDBJ databases">
        <title>Genomic Encyclopedia of Archaeal and Bacterial Type Strains, Phase II (KMG-II): From Individual Species to Whole Genera.</title>
        <authorList>
            <person name="Goeker M."/>
        </authorList>
    </citation>
    <scope>NUCLEOTIDE SEQUENCE [LARGE SCALE GENOMIC DNA]</scope>
    <source>
        <strain evidence="1 2">DSM 25625</strain>
    </source>
</reference>
<name>A0A2M9BBW5_9MICO</name>
<protein>
    <submittedName>
        <fullName evidence="1">Secretion/DNA translocation related TadE-like protein</fullName>
    </submittedName>
</protein>
<evidence type="ECO:0000313" key="1">
    <source>
        <dbReference type="EMBL" id="PJJ55435.1"/>
    </source>
</evidence>
<dbReference type="Proteomes" id="UP000230161">
    <property type="component" value="Unassembled WGS sequence"/>
</dbReference>
<evidence type="ECO:0000313" key="2">
    <source>
        <dbReference type="Proteomes" id="UP000230161"/>
    </source>
</evidence>
<dbReference type="AlphaFoldDB" id="A0A2M9BBW5"/>
<organism evidence="1 2">
    <name type="scientific">Compostimonas suwonensis</name>
    <dbReference type="NCBI Taxonomy" id="1048394"/>
    <lineage>
        <taxon>Bacteria</taxon>
        <taxon>Bacillati</taxon>
        <taxon>Actinomycetota</taxon>
        <taxon>Actinomycetes</taxon>
        <taxon>Micrococcales</taxon>
        <taxon>Microbacteriaceae</taxon>
        <taxon>Compostimonas</taxon>
    </lineage>
</organism>
<keyword evidence="2" id="KW-1185">Reference proteome</keyword>
<comment type="caution">
    <text evidence="1">The sequence shown here is derived from an EMBL/GenBank/DDBJ whole genome shotgun (WGS) entry which is preliminary data.</text>
</comment>